<sequence>MNYLILQTLLNNLLNQGDLVVDFKLEGAYYYPNMIRDFSWDVDASIDDDAENTSAGSEKASKKATSVINTAINMKTATSSIATEPGHVPILFGSDDNSSNFMTNETLKDLAGLDFS</sequence>
<gene>
    <name evidence="1" type="ORF">Amon01_000717400</name>
</gene>
<dbReference type="Proteomes" id="UP001165063">
    <property type="component" value="Unassembled WGS sequence"/>
</dbReference>
<accession>A0A9W7DN48</accession>
<evidence type="ECO:0000313" key="1">
    <source>
        <dbReference type="EMBL" id="GMG50215.1"/>
    </source>
</evidence>
<reference evidence="1" key="1">
    <citation type="submission" date="2023-04" db="EMBL/GenBank/DDBJ databases">
        <title>Ambrosiozyma monospora NBRC 1965.</title>
        <authorList>
            <person name="Ichikawa N."/>
            <person name="Sato H."/>
            <person name="Tonouchi N."/>
        </authorList>
    </citation>
    <scope>NUCLEOTIDE SEQUENCE</scope>
    <source>
        <strain evidence="1">NBRC 1965</strain>
    </source>
</reference>
<dbReference type="EMBL" id="BSXU01005066">
    <property type="protein sequence ID" value="GMG50215.1"/>
    <property type="molecule type" value="Genomic_DNA"/>
</dbReference>
<protein>
    <submittedName>
        <fullName evidence="1">Unnamed protein product</fullName>
    </submittedName>
</protein>
<dbReference type="AlphaFoldDB" id="A0A9W7DN48"/>
<comment type="caution">
    <text evidence="1">The sequence shown here is derived from an EMBL/GenBank/DDBJ whole genome shotgun (WGS) entry which is preliminary data.</text>
</comment>
<organism evidence="1 2">
    <name type="scientific">Ambrosiozyma monospora</name>
    <name type="common">Yeast</name>
    <name type="synonym">Endomycopsis monosporus</name>
    <dbReference type="NCBI Taxonomy" id="43982"/>
    <lineage>
        <taxon>Eukaryota</taxon>
        <taxon>Fungi</taxon>
        <taxon>Dikarya</taxon>
        <taxon>Ascomycota</taxon>
        <taxon>Saccharomycotina</taxon>
        <taxon>Pichiomycetes</taxon>
        <taxon>Pichiales</taxon>
        <taxon>Pichiaceae</taxon>
        <taxon>Ambrosiozyma</taxon>
    </lineage>
</organism>
<evidence type="ECO:0000313" key="2">
    <source>
        <dbReference type="Proteomes" id="UP001165063"/>
    </source>
</evidence>
<proteinExistence type="predicted"/>
<keyword evidence="2" id="KW-1185">Reference proteome</keyword>
<name>A0A9W7DN48_AMBMO</name>